<dbReference type="PANTHER" id="PTHR37175">
    <property type="entry name" value="BNAA08G28800D PROTEIN"/>
    <property type="match status" value="1"/>
</dbReference>
<evidence type="ECO:0000256" key="1">
    <source>
        <dbReference type="SAM" id="MobiDB-lite"/>
    </source>
</evidence>
<feature type="region of interest" description="Disordered" evidence="1">
    <location>
        <begin position="1"/>
        <end position="137"/>
    </location>
</feature>
<dbReference type="PANTHER" id="PTHR37175:SF1">
    <property type="entry name" value="CONSTANS-LIKE PROTEIN-RELATED"/>
    <property type="match status" value="1"/>
</dbReference>
<organism evidence="2 3">
    <name type="scientific">Punica granatum</name>
    <name type="common">Pomegranate</name>
    <dbReference type="NCBI Taxonomy" id="22663"/>
    <lineage>
        <taxon>Eukaryota</taxon>
        <taxon>Viridiplantae</taxon>
        <taxon>Streptophyta</taxon>
        <taxon>Embryophyta</taxon>
        <taxon>Tracheophyta</taxon>
        <taxon>Spermatophyta</taxon>
        <taxon>Magnoliopsida</taxon>
        <taxon>eudicotyledons</taxon>
        <taxon>Gunneridae</taxon>
        <taxon>Pentapetalae</taxon>
        <taxon>rosids</taxon>
        <taxon>malvids</taxon>
        <taxon>Myrtales</taxon>
        <taxon>Lythraceae</taxon>
        <taxon>Punica</taxon>
    </lineage>
</organism>
<gene>
    <name evidence="3" type="primary">LOC116201416</name>
</gene>
<sequence>MNAVPFSSADCSEEMNGHGSDADSNPDETPDYYQPISSSGDDDSSSDSDPIDHQQNSPSNLRHLPLPLPNGYLGDNGIASLSLQDAADHKSSEEEDDDDGDAGEEQEEERAREASNSAMLKAFREDESRRNAPLRSEDAVRVMEAMRGVSFGGSAPDWAQRVPEDQWIEQLRRLRRPPRSTD</sequence>
<accession>A0A6P8CUW4</accession>
<dbReference type="AlphaFoldDB" id="A0A6P8CUW4"/>
<dbReference type="Pfam" id="PF06910">
    <property type="entry name" value="MEA1"/>
    <property type="match status" value="1"/>
</dbReference>
<dbReference type="GeneID" id="116201416"/>
<reference evidence="2" key="1">
    <citation type="journal article" date="2020" name="Plant Biotechnol. J.">
        <title>The pomegranate (Punica granatum L.) draft genome dissects genetic divergence between soft- and hard-seeded cultivars.</title>
        <authorList>
            <person name="Luo X."/>
            <person name="Li H."/>
            <person name="Wu Z."/>
            <person name="Yao W."/>
            <person name="Zhao P."/>
            <person name="Cao D."/>
            <person name="Yu H."/>
            <person name="Li K."/>
            <person name="Poudel K."/>
            <person name="Zhao D."/>
            <person name="Zhang F."/>
            <person name="Xia X."/>
            <person name="Chen L."/>
            <person name="Wang Q."/>
            <person name="Jing D."/>
            <person name="Cao S."/>
        </authorList>
    </citation>
    <scope>NUCLEOTIDE SEQUENCE [LARGE SCALE GENOMIC DNA]</scope>
    <source>
        <strain evidence="2">cv. Tunisia</strain>
    </source>
</reference>
<dbReference type="Proteomes" id="UP000515151">
    <property type="component" value="Chromosome 3"/>
</dbReference>
<reference evidence="3" key="2">
    <citation type="submission" date="2025-08" db="UniProtKB">
        <authorList>
            <consortium name="RefSeq"/>
        </authorList>
    </citation>
    <scope>IDENTIFICATION</scope>
    <source>
        <tissue evidence="3">Leaf</tissue>
    </source>
</reference>
<evidence type="ECO:0000313" key="2">
    <source>
        <dbReference type="Proteomes" id="UP000515151"/>
    </source>
</evidence>
<feature type="compositionally biased region" description="Acidic residues" evidence="1">
    <location>
        <begin position="93"/>
        <end position="108"/>
    </location>
</feature>
<name>A0A6P8CUW4_PUNGR</name>
<proteinExistence type="predicted"/>
<evidence type="ECO:0000313" key="3">
    <source>
        <dbReference type="RefSeq" id="XP_031388517.1"/>
    </source>
</evidence>
<keyword evidence="2" id="KW-1185">Reference proteome</keyword>
<protein>
    <submittedName>
        <fullName evidence="3">Bone sialoprotein 2</fullName>
    </submittedName>
</protein>
<feature type="compositionally biased region" description="Basic and acidic residues" evidence="1">
    <location>
        <begin position="122"/>
        <end position="137"/>
    </location>
</feature>
<dbReference type="OrthoDB" id="1933769at2759"/>
<dbReference type="RefSeq" id="XP_031388517.1">
    <property type="nucleotide sequence ID" value="XM_031532657.1"/>
</dbReference>